<evidence type="ECO:0000313" key="2">
    <source>
        <dbReference type="Proteomes" id="UP000886501"/>
    </source>
</evidence>
<organism evidence="1 2">
    <name type="scientific">Thelephora ganbajun</name>
    <name type="common">Ganba fungus</name>
    <dbReference type="NCBI Taxonomy" id="370292"/>
    <lineage>
        <taxon>Eukaryota</taxon>
        <taxon>Fungi</taxon>
        <taxon>Dikarya</taxon>
        <taxon>Basidiomycota</taxon>
        <taxon>Agaricomycotina</taxon>
        <taxon>Agaricomycetes</taxon>
        <taxon>Thelephorales</taxon>
        <taxon>Thelephoraceae</taxon>
        <taxon>Thelephora</taxon>
    </lineage>
</organism>
<gene>
    <name evidence="1" type="ORF">BDM02DRAFT_3094272</name>
</gene>
<accession>A0ACB6ZJH2</accession>
<name>A0ACB6ZJH2_THEGA</name>
<protein>
    <submittedName>
        <fullName evidence="1">Uncharacterized protein</fullName>
    </submittedName>
</protein>
<proteinExistence type="predicted"/>
<comment type="caution">
    <text evidence="1">The sequence shown here is derived from an EMBL/GenBank/DDBJ whole genome shotgun (WGS) entry which is preliminary data.</text>
</comment>
<evidence type="ECO:0000313" key="1">
    <source>
        <dbReference type="EMBL" id="KAF9649674.1"/>
    </source>
</evidence>
<feature type="non-terminal residue" evidence="1">
    <location>
        <position position="1"/>
    </location>
</feature>
<sequence>VSNLSGVVTWKHNMCIDSCTAFTGPFAHPEKCPCCHKPQYNKEELRKSNSKNKVPWKVFTMFPLGPQLQSCWRSPQMAQQMPLGADPPYPAGKLRVF</sequence>
<keyword evidence="2" id="KW-1185">Reference proteome</keyword>
<dbReference type="EMBL" id="MU117994">
    <property type="protein sequence ID" value="KAF9649674.1"/>
    <property type="molecule type" value="Genomic_DNA"/>
</dbReference>
<dbReference type="Proteomes" id="UP000886501">
    <property type="component" value="Unassembled WGS sequence"/>
</dbReference>
<reference evidence="1" key="1">
    <citation type="submission" date="2019-10" db="EMBL/GenBank/DDBJ databases">
        <authorList>
            <consortium name="DOE Joint Genome Institute"/>
            <person name="Kuo A."/>
            <person name="Miyauchi S."/>
            <person name="Kiss E."/>
            <person name="Drula E."/>
            <person name="Kohler A."/>
            <person name="Sanchez-Garcia M."/>
            <person name="Andreopoulos B."/>
            <person name="Barry K.W."/>
            <person name="Bonito G."/>
            <person name="Buee M."/>
            <person name="Carver A."/>
            <person name="Chen C."/>
            <person name="Cichocki N."/>
            <person name="Clum A."/>
            <person name="Culley D."/>
            <person name="Crous P.W."/>
            <person name="Fauchery L."/>
            <person name="Girlanda M."/>
            <person name="Hayes R."/>
            <person name="Keri Z."/>
            <person name="Labutti K."/>
            <person name="Lipzen A."/>
            <person name="Lombard V."/>
            <person name="Magnuson J."/>
            <person name="Maillard F."/>
            <person name="Morin E."/>
            <person name="Murat C."/>
            <person name="Nolan M."/>
            <person name="Ohm R."/>
            <person name="Pangilinan J."/>
            <person name="Pereira M."/>
            <person name="Perotto S."/>
            <person name="Peter M."/>
            <person name="Riley R."/>
            <person name="Sitrit Y."/>
            <person name="Stielow B."/>
            <person name="Szollosi G."/>
            <person name="Zifcakova L."/>
            <person name="Stursova M."/>
            <person name="Spatafora J.W."/>
            <person name="Tedersoo L."/>
            <person name="Vaario L.-M."/>
            <person name="Yamada A."/>
            <person name="Yan M."/>
            <person name="Wang P."/>
            <person name="Xu J."/>
            <person name="Bruns T."/>
            <person name="Baldrian P."/>
            <person name="Vilgalys R."/>
            <person name="Henrissat B."/>
            <person name="Grigoriev I.V."/>
            <person name="Hibbett D."/>
            <person name="Nagy L.G."/>
            <person name="Martin F.M."/>
        </authorList>
    </citation>
    <scope>NUCLEOTIDE SEQUENCE</scope>
    <source>
        <strain evidence="1">P2</strain>
    </source>
</reference>
<reference evidence="1" key="2">
    <citation type="journal article" date="2020" name="Nat. Commun.">
        <title>Large-scale genome sequencing of mycorrhizal fungi provides insights into the early evolution of symbiotic traits.</title>
        <authorList>
            <person name="Miyauchi S."/>
            <person name="Kiss E."/>
            <person name="Kuo A."/>
            <person name="Drula E."/>
            <person name="Kohler A."/>
            <person name="Sanchez-Garcia M."/>
            <person name="Morin E."/>
            <person name="Andreopoulos B."/>
            <person name="Barry K.W."/>
            <person name="Bonito G."/>
            <person name="Buee M."/>
            <person name="Carver A."/>
            <person name="Chen C."/>
            <person name="Cichocki N."/>
            <person name="Clum A."/>
            <person name="Culley D."/>
            <person name="Crous P.W."/>
            <person name="Fauchery L."/>
            <person name="Girlanda M."/>
            <person name="Hayes R.D."/>
            <person name="Keri Z."/>
            <person name="LaButti K."/>
            <person name="Lipzen A."/>
            <person name="Lombard V."/>
            <person name="Magnuson J."/>
            <person name="Maillard F."/>
            <person name="Murat C."/>
            <person name="Nolan M."/>
            <person name="Ohm R.A."/>
            <person name="Pangilinan J."/>
            <person name="Pereira M.F."/>
            <person name="Perotto S."/>
            <person name="Peter M."/>
            <person name="Pfister S."/>
            <person name="Riley R."/>
            <person name="Sitrit Y."/>
            <person name="Stielow J.B."/>
            <person name="Szollosi G."/>
            <person name="Zifcakova L."/>
            <person name="Stursova M."/>
            <person name="Spatafora J.W."/>
            <person name="Tedersoo L."/>
            <person name="Vaario L.M."/>
            <person name="Yamada A."/>
            <person name="Yan M."/>
            <person name="Wang P."/>
            <person name="Xu J."/>
            <person name="Bruns T."/>
            <person name="Baldrian P."/>
            <person name="Vilgalys R."/>
            <person name="Dunand C."/>
            <person name="Henrissat B."/>
            <person name="Grigoriev I.V."/>
            <person name="Hibbett D."/>
            <person name="Nagy L.G."/>
            <person name="Martin F.M."/>
        </authorList>
    </citation>
    <scope>NUCLEOTIDE SEQUENCE</scope>
    <source>
        <strain evidence="1">P2</strain>
    </source>
</reference>